<organism evidence="1 2">
    <name type="scientific">Nonomuraea pusilla</name>
    <dbReference type="NCBI Taxonomy" id="46177"/>
    <lineage>
        <taxon>Bacteria</taxon>
        <taxon>Bacillati</taxon>
        <taxon>Actinomycetota</taxon>
        <taxon>Actinomycetes</taxon>
        <taxon>Streptosporangiales</taxon>
        <taxon>Streptosporangiaceae</taxon>
        <taxon>Nonomuraea</taxon>
    </lineage>
</organism>
<reference evidence="1 2" key="1">
    <citation type="submission" date="2016-10" db="EMBL/GenBank/DDBJ databases">
        <authorList>
            <person name="de Groot N.N."/>
        </authorList>
    </citation>
    <scope>NUCLEOTIDE SEQUENCE [LARGE SCALE GENOMIC DNA]</scope>
    <source>
        <strain evidence="1 2">DSM 43357</strain>
    </source>
</reference>
<dbReference type="EMBL" id="FOBF01000001">
    <property type="protein sequence ID" value="SEK31462.1"/>
    <property type="molecule type" value="Genomic_DNA"/>
</dbReference>
<gene>
    <name evidence="1" type="ORF">SAMN05660976_00241</name>
</gene>
<evidence type="ECO:0008006" key="3">
    <source>
        <dbReference type="Google" id="ProtNLM"/>
    </source>
</evidence>
<sequence>MAAHAASSLPYVFVSGHTYAALVRCYLVVEYHCDLSALHRALHEANVEVVTPERALQAPPADATGYWLPDVDFVVAVFPARSGWETPSALFLDIGVAIGKHIPVLLIAEPPRKVDSSLAPLPLARVSLTNQPTLAARIKQFISVISNDFRPVGEDPPRVDHHMLDAISRDLEVLREQQLVSDQSAYLFEEIALRLLRAGGADVEAGNKQDMGYDAAGWVRGTETIFPDPLLFEFKLLREPRVAQQILAELAGKIAKRGASFGVIICFSIDPGPVRWPDSPWPLLIGFEITDLIQLLRGQTLAAVLRNRRNAIVHGGSVL</sequence>
<name>A0A1H7G3T7_9ACTN</name>
<evidence type="ECO:0000313" key="1">
    <source>
        <dbReference type="EMBL" id="SEK31462.1"/>
    </source>
</evidence>
<keyword evidence="2" id="KW-1185">Reference proteome</keyword>
<proteinExistence type="predicted"/>
<accession>A0A1H7G3T7</accession>
<evidence type="ECO:0000313" key="2">
    <source>
        <dbReference type="Proteomes" id="UP000198953"/>
    </source>
</evidence>
<protein>
    <recommendedName>
        <fullName evidence="3">TIR domain-containing protein</fullName>
    </recommendedName>
</protein>
<dbReference type="AlphaFoldDB" id="A0A1H7G3T7"/>
<dbReference type="STRING" id="46177.SAMN05660976_00241"/>
<dbReference type="Proteomes" id="UP000198953">
    <property type="component" value="Unassembled WGS sequence"/>
</dbReference>